<sequence length="52" mass="5868">GLNSPFNEVGEELIKNALKYPTKWGYEIAKRIFGDIGEYVPPAIEETPLDED</sequence>
<proteinExistence type="predicted"/>
<dbReference type="AlphaFoldDB" id="X1H947"/>
<accession>X1H947</accession>
<organism evidence="1">
    <name type="scientific">marine sediment metagenome</name>
    <dbReference type="NCBI Taxonomy" id="412755"/>
    <lineage>
        <taxon>unclassified sequences</taxon>
        <taxon>metagenomes</taxon>
        <taxon>ecological metagenomes</taxon>
    </lineage>
</organism>
<dbReference type="EMBL" id="BARU01033307">
    <property type="protein sequence ID" value="GAH65912.1"/>
    <property type="molecule type" value="Genomic_DNA"/>
</dbReference>
<comment type="caution">
    <text evidence="1">The sequence shown here is derived from an EMBL/GenBank/DDBJ whole genome shotgun (WGS) entry which is preliminary data.</text>
</comment>
<reference evidence="1" key="1">
    <citation type="journal article" date="2014" name="Front. Microbiol.">
        <title>High frequency of phylogenetically diverse reductive dehalogenase-homologous genes in deep subseafloor sedimentary metagenomes.</title>
        <authorList>
            <person name="Kawai M."/>
            <person name="Futagami T."/>
            <person name="Toyoda A."/>
            <person name="Takaki Y."/>
            <person name="Nishi S."/>
            <person name="Hori S."/>
            <person name="Arai W."/>
            <person name="Tsubouchi T."/>
            <person name="Morono Y."/>
            <person name="Uchiyama I."/>
            <person name="Ito T."/>
            <person name="Fujiyama A."/>
            <person name="Inagaki F."/>
            <person name="Takami H."/>
        </authorList>
    </citation>
    <scope>NUCLEOTIDE SEQUENCE</scope>
    <source>
        <strain evidence="1">Expedition CK06-06</strain>
    </source>
</reference>
<evidence type="ECO:0000313" key="1">
    <source>
        <dbReference type="EMBL" id="GAH65912.1"/>
    </source>
</evidence>
<name>X1H947_9ZZZZ</name>
<feature type="non-terminal residue" evidence="1">
    <location>
        <position position="1"/>
    </location>
</feature>
<gene>
    <name evidence="1" type="ORF">S03H2_52431</name>
</gene>
<protein>
    <submittedName>
        <fullName evidence="1">Uncharacterized protein</fullName>
    </submittedName>
</protein>